<dbReference type="PANTHER" id="PTHR35665:SF1">
    <property type="entry name" value="PROTEIN LKAAEAR1"/>
    <property type="match status" value="1"/>
</dbReference>
<dbReference type="EMBL" id="CAJOBH010022562">
    <property type="protein sequence ID" value="CAF4230217.1"/>
    <property type="molecule type" value="Genomic_DNA"/>
</dbReference>
<dbReference type="EMBL" id="CAJNRF010007200">
    <property type="protein sequence ID" value="CAF2089134.1"/>
    <property type="molecule type" value="Genomic_DNA"/>
</dbReference>
<dbReference type="PANTHER" id="PTHR35665">
    <property type="entry name" value="PROTEIN LKAAEAR1"/>
    <property type="match status" value="1"/>
</dbReference>
<evidence type="ECO:0000313" key="10">
    <source>
        <dbReference type="EMBL" id="CAF4404000.1"/>
    </source>
</evidence>
<dbReference type="Proteomes" id="UP000663855">
    <property type="component" value="Unassembled WGS sequence"/>
</dbReference>
<evidence type="ECO:0000256" key="1">
    <source>
        <dbReference type="SAM" id="MobiDB-lite"/>
    </source>
</evidence>
<evidence type="ECO:0000313" key="13">
    <source>
        <dbReference type="Proteomes" id="UP000663866"/>
    </source>
</evidence>
<dbReference type="InterPro" id="IPR029152">
    <property type="entry name" value="LKAAEAR1"/>
</dbReference>
<evidence type="ECO:0000313" key="4">
    <source>
        <dbReference type="EMBL" id="CAF2032114.1"/>
    </source>
</evidence>
<dbReference type="EMBL" id="CAJNOV010008579">
    <property type="protein sequence ID" value="CAF1327731.1"/>
    <property type="molecule type" value="Genomic_DNA"/>
</dbReference>
<protein>
    <submittedName>
        <fullName evidence="2">Uncharacterized protein</fullName>
    </submittedName>
</protein>
<dbReference type="Proteomes" id="UP000676336">
    <property type="component" value="Unassembled WGS sequence"/>
</dbReference>
<dbReference type="Proteomes" id="UP000681720">
    <property type="component" value="Unassembled WGS sequence"/>
</dbReference>
<dbReference type="Proteomes" id="UP000663887">
    <property type="component" value="Unassembled WGS sequence"/>
</dbReference>
<sequence>MAHQEIERRPSKKSSNDQKSFVTKKKTKAELEQEAYMARQYAIVIGELKAAEARNRIRATRLRFSKSYRDEIDQIIAFQPNALSALRFEAFMTNTASSQKEKVSSSLHSSPRTNSALANGPTKDSLTQIERRRVQNLLLDDQNLLVDRTG</sequence>
<dbReference type="EMBL" id="CAJNRE010004033">
    <property type="protein sequence ID" value="CAF2032114.1"/>
    <property type="molecule type" value="Genomic_DNA"/>
</dbReference>
<reference evidence="2" key="1">
    <citation type="submission" date="2021-02" db="EMBL/GenBank/DDBJ databases">
        <authorList>
            <person name="Nowell W R."/>
        </authorList>
    </citation>
    <scope>NUCLEOTIDE SEQUENCE</scope>
</reference>
<dbReference type="Pfam" id="PF15478">
    <property type="entry name" value="LKAAEAR"/>
    <property type="match status" value="1"/>
</dbReference>
<accession>A0A815FVG2</accession>
<evidence type="ECO:0000313" key="5">
    <source>
        <dbReference type="EMBL" id="CAF2089134.1"/>
    </source>
</evidence>
<evidence type="ECO:0000313" key="6">
    <source>
        <dbReference type="EMBL" id="CAF2108183.1"/>
    </source>
</evidence>
<dbReference type="EMBL" id="CAJOBG010040944">
    <property type="protein sequence ID" value="CAF4404000.1"/>
    <property type="molecule type" value="Genomic_DNA"/>
</dbReference>
<dbReference type="EMBL" id="CAJOBF010002677">
    <property type="protein sequence ID" value="CAF4049769.1"/>
    <property type="molecule type" value="Genomic_DNA"/>
</dbReference>
<organism evidence="2 12">
    <name type="scientific">Rotaria magnacalcarata</name>
    <dbReference type="NCBI Taxonomy" id="392030"/>
    <lineage>
        <taxon>Eukaryota</taxon>
        <taxon>Metazoa</taxon>
        <taxon>Spiralia</taxon>
        <taxon>Gnathifera</taxon>
        <taxon>Rotifera</taxon>
        <taxon>Eurotatoria</taxon>
        <taxon>Bdelloidea</taxon>
        <taxon>Philodinida</taxon>
        <taxon>Philodinidae</taxon>
        <taxon>Rotaria</taxon>
    </lineage>
</organism>
<dbReference type="Proteomes" id="UP000663824">
    <property type="component" value="Unassembled WGS sequence"/>
</dbReference>
<dbReference type="Proteomes" id="UP000663834">
    <property type="component" value="Unassembled WGS sequence"/>
</dbReference>
<evidence type="ECO:0000313" key="3">
    <source>
        <dbReference type="EMBL" id="CAF1623283.1"/>
    </source>
</evidence>
<evidence type="ECO:0000313" key="8">
    <source>
        <dbReference type="EMBL" id="CAF4141604.1"/>
    </source>
</evidence>
<dbReference type="EMBL" id="CAJOBJ010009570">
    <property type="protein sequence ID" value="CAF4141604.1"/>
    <property type="molecule type" value="Genomic_DNA"/>
</dbReference>
<keyword evidence="13" id="KW-1185">Reference proteome</keyword>
<feature type="region of interest" description="Disordered" evidence="1">
    <location>
        <begin position="98"/>
        <end position="126"/>
    </location>
</feature>
<dbReference type="EMBL" id="CAJNOW010013668">
    <property type="protein sequence ID" value="CAF1623283.1"/>
    <property type="molecule type" value="Genomic_DNA"/>
</dbReference>
<dbReference type="OrthoDB" id="10045727at2759"/>
<evidence type="ECO:0000313" key="11">
    <source>
        <dbReference type="EMBL" id="CAF4609757.1"/>
    </source>
</evidence>
<evidence type="ECO:0000313" key="9">
    <source>
        <dbReference type="EMBL" id="CAF4230217.1"/>
    </source>
</evidence>
<dbReference type="Proteomes" id="UP000681967">
    <property type="component" value="Unassembled WGS sequence"/>
</dbReference>
<proteinExistence type="predicted"/>
<evidence type="ECO:0000313" key="12">
    <source>
        <dbReference type="Proteomes" id="UP000663855"/>
    </source>
</evidence>
<dbReference type="EMBL" id="CAJNRG010008898">
    <property type="protein sequence ID" value="CAF2108183.1"/>
    <property type="molecule type" value="Genomic_DNA"/>
</dbReference>
<dbReference type="AlphaFoldDB" id="A0A815FVG2"/>
<dbReference type="Proteomes" id="UP000663856">
    <property type="component" value="Unassembled WGS sequence"/>
</dbReference>
<dbReference type="EMBL" id="CAJOBI010105821">
    <property type="protein sequence ID" value="CAF4609757.1"/>
    <property type="molecule type" value="Genomic_DNA"/>
</dbReference>
<dbReference type="Proteomes" id="UP000663866">
    <property type="component" value="Unassembled WGS sequence"/>
</dbReference>
<evidence type="ECO:0000313" key="2">
    <source>
        <dbReference type="EMBL" id="CAF1327731.1"/>
    </source>
</evidence>
<feature type="region of interest" description="Disordered" evidence="1">
    <location>
        <begin position="1"/>
        <end position="26"/>
    </location>
</feature>
<dbReference type="Proteomes" id="UP000663842">
    <property type="component" value="Unassembled WGS sequence"/>
</dbReference>
<gene>
    <name evidence="9" type="ORF">BYL167_LOCUS24748</name>
    <name evidence="2" type="ORF">CJN711_LOCUS18268</name>
    <name evidence="8" type="ORF">GIL414_LOCUS19041</name>
    <name evidence="3" type="ORF">KQP761_LOCUS24955</name>
    <name evidence="4" type="ORF">MBJ925_LOCUS10030</name>
    <name evidence="10" type="ORF">OVN521_LOCUS35044</name>
    <name evidence="11" type="ORF">SMN809_LOCUS39426</name>
    <name evidence="7" type="ORF">UXM345_LOCUS19144</name>
    <name evidence="5" type="ORF">WKI299_LOCUS17790</name>
    <name evidence="6" type="ORF">XDN619_LOCUS20189</name>
</gene>
<evidence type="ECO:0000313" key="7">
    <source>
        <dbReference type="EMBL" id="CAF4049769.1"/>
    </source>
</evidence>
<comment type="caution">
    <text evidence="2">The sequence shown here is derived from an EMBL/GenBank/DDBJ whole genome shotgun (WGS) entry which is preliminary data.</text>
</comment>
<name>A0A815FVG2_9BILA</name>